<dbReference type="PANTHER" id="PTHR10026">
    <property type="entry name" value="CYCLIN"/>
    <property type="match status" value="1"/>
</dbReference>
<dbReference type="EMBL" id="BDGU01000315">
    <property type="protein sequence ID" value="GAW06269.1"/>
    <property type="molecule type" value="Genomic_DNA"/>
</dbReference>
<proteinExistence type="predicted"/>
<comment type="caution">
    <text evidence="1">The sequence shown here is derived from an EMBL/GenBank/DDBJ whole genome shotgun (WGS) entry which is preliminary data.</text>
</comment>
<dbReference type="InterPro" id="IPR036915">
    <property type="entry name" value="Cyclin-like_sf"/>
</dbReference>
<dbReference type="InterPro" id="IPR043198">
    <property type="entry name" value="Cyclin/Ssn8"/>
</dbReference>
<reference evidence="1 2" key="1">
    <citation type="submission" date="2016-08" db="EMBL/GenBank/DDBJ databases">
        <authorList>
            <consortium name="Lentinula edodes genome sequencing consortium"/>
            <person name="Sakamoto Y."/>
            <person name="Nakade K."/>
            <person name="Sato S."/>
            <person name="Yoshida Y."/>
            <person name="Miyazaki K."/>
            <person name="Natsume S."/>
            <person name="Konno N."/>
        </authorList>
    </citation>
    <scope>NUCLEOTIDE SEQUENCE [LARGE SCALE GENOMIC DNA]</scope>
    <source>
        <strain evidence="1 2">NBRC 111202</strain>
    </source>
</reference>
<evidence type="ECO:0000313" key="1">
    <source>
        <dbReference type="EMBL" id="GAW06269.1"/>
    </source>
</evidence>
<keyword evidence="2" id="KW-1185">Reference proteome</keyword>
<organism evidence="1 2">
    <name type="scientific">Lentinula edodes</name>
    <name type="common">Shiitake mushroom</name>
    <name type="synonym">Lentinus edodes</name>
    <dbReference type="NCBI Taxonomy" id="5353"/>
    <lineage>
        <taxon>Eukaryota</taxon>
        <taxon>Fungi</taxon>
        <taxon>Dikarya</taxon>
        <taxon>Basidiomycota</taxon>
        <taxon>Agaricomycotina</taxon>
        <taxon>Agaricomycetes</taxon>
        <taxon>Agaricomycetidae</taxon>
        <taxon>Agaricales</taxon>
        <taxon>Marasmiineae</taxon>
        <taxon>Omphalotaceae</taxon>
        <taxon>Lentinula</taxon>
    </lineage>
</organism>
<gene>
    <name evidence="1" type="ORF">LENED_008180</name>
</gene>
<dbReference type="STRING" id="5353.A0A1Q3EGI2"/>
<dbReference type="GO" id="GO:0016538">
    <property type="term" value="F:cyclin-dependent protein serine/threonine kinase regulator activity"/>
    <property type="evidence" value="ECO:0007669"/>
    <property type="project" value="InterPro"/>
</dbReference>
<accession>A0A1Q3EGI2</accession>
<dbReference type="GO" id="GO:0006357">
    <property type="term" value="P:regulation of transcription by RNA polymerase II"/>
    <property type="evidence" value="ECO:0007669"/>
    <property type="project" value="InterPro"/>
</dbReference>
<reference evidence="1 2" key="2">
    <citation type="submission" date="2017-02" db="EMBL/GenBank/DDBJ databases">
        <title>A genome survey and senescence transcriptome analysis in Lentinula edodes.</title>
        <authorList>
            <person name="Sakamoto Y."/>
            <person name="Nakade K."/>
            <person name="Sato S."/>
            <person name="Yoshida Y."/>
            <person name="Miyazaki K."/>
            <person name="Natsume S."/>
            <person name="Konno N."/>
        </authorList>
    </citation>
    <scope>NUCLEOTIDE SEQUENCE [LARGE SCALE GENOMIC DNA]</scope>
    <source>
        <strain evidence="1 2">NBRC 111202</strain>
    </source>
</reference>
<evidence type="ECO:0000313" key="2">
    <source>
        <dbReference type="Proteomes" id="UP000188533"/>
    </source>
</evidence>
<sequence length="77" mass="8633">MTPTFYPLASLSQIEKTPSRADGIPEDLEEDLRAYGCKLIHEAGILLKQKQVAVATAQILFQRFWYVSSMKTFGIGI</sequence>
<dbReference type="Proteomes" id="UP000188533">
    <property type="component" value="Unassembled WGS sequence"/>
</dbReference>
<name>A0A1Q3EGI2_LENED</name>
<dbReference type="Gene3D" id="1.10.472.10">
    <property type="entry name" value="Cyclin-like"/>
    <property type="match status" value="1"/>
</dbReference>
<protein>
    <submittedName>
        <fullName evidence="1">Cyclin-like protein</fullName>
    </submittedName>
</protein>
<dbReference type="AlphaFoldDB" id="A0A1Q3EGI2"/>
<dbReference type="SUPFAM" id="SSF47954">
    <property type="entry name" value="Cyclin-like"/>
    <property type="match status" value="1"/>
</dbReference>